<name>A0A0S2F5B1_LYSAN</name>
<dbReference type="PATRIC" id="fig|84531.8.peg.605"/>
<dbReference type="AlphaFoldDB" id="A0A0S2F5B1"/>
<dbReference type="EMBL" id="CP011129">
    <property type="protein sequence ID" value="ALN78738.1"/>
    <property type="molecule type" value="Genomic_DNA"/>
</dbReference>
<evidence type="ECO:0000313" key="3">
    <source>
        <dbReference type="Proteomes" id="UP000060787"/>
    </source>
</evidence>
<organism evidence="2 3">
    <name type="scientific">Lysobacter antibioticus</name>
    <dbReference type="NCBI Taxonomy" id="84531"/>
    <lineage>
        <taxon>Bacteria</taxon>
        <taxon>Pseudomonadati</taxon>
        <taxon>Pseudomonadota</taxon>
        <taxon>Gammaproteobacteria</taxon>
        <taxon>Lysobacterales</taxon>
        <taxon>Lysobacteraceae</taxon>
        <taxon>Lysobacter</taxon>
    </lineage>
</organism>
<feature type="compositionally biased region" description="Basic and acidic residues" evidence="1">
    <location>
        <begin position="19"/>
        <end position="29"/>
    </location>
</feature>
<protein>
    <submittedName>
        <fullName evidence="2">Uncharacterized protein</fullName>
    </submittedName>
</protein>
<reference evidence="2 3" key="1">
    <citation type="journal article" date="2015" name="BMC Genomics">
        <title>Comparative genomics and metabolic profiling of the genus Lysobacter.</title>
        <authorList>
            <person name="de Bruijn I."/>
            <person name="Cheng X."/>
            <person name="de Jager V."/>
            <person name="Exposito R.G."/>
            <person name="Watrous J."/>
            <person name="Patel N."/>
            <person name="Postma J."/>
            <person name="Dorrestein P.C."/>
            <person name="Kobayashi D."/>
            <person name="Raaijmakers J.M."/>
        </authorList>
    </citation>
    <scope>NUCLEOTIDE SEQUENCE [LARGE SCALE GENOMIC DNA]</scope>
    <source>
        <strain evidence="2 3">76</strain>
    </source>
</reference>
<gene>
    <name evidence="2" type="ORF">LA76x_0577</name>
</gene>
<feature type="region of interest" description="Disordered" evidence="1">
    <location>
        <begin position="1"/>
        <end position="29"/>
    </location>
</feature>
<accession>A0A0S2F5B1</accession>
<dbReference type="KEGG" id="lab:LA76x_0577"/>
<dbReference type="Proteomes" id="UP000060787">
    <property type="component" value="Chromosome"/>
</dbReference>
<keyword evidence="3" id="KW-1185">Reference proteome</keyword>
<feature type="compositionally biased region" description="Basic and acidic residues" evidence="1">
    <location>
        <begin position="1"/>
        <end position="12"/>
    </location>
</feature>
<sequence>MRADALRGRDGARPGCDADGNRRLHASRHDRGVDVEAVAHEVDARSGADATDIAISRVTQAQPAEIFRESSCV</sequence>
<dbReference type="STRING" id="84531.LA76x_0577"/>
<evidence type="ECO:0000313" key="2">
    <source>
        <dbReference type="EMBL" id="ALN78738.1"/>
    </source>
</evidence>
<proteinExistence type="predicted"/>
<evidence type="ECO:0000256" key="1">
    <source>
        <dbReference type="SAM" id="MobiDB-lite"/>
    </source>
</evidence>